<evidence type="ECO:0000313" key="2">
    <source>
        <dbReference type="Proteomes" id="UP000663722"/>
    </source>
</evidence>
<dbReference type="AlphaFoldDB" id="A0A975GLT7"/>
<accession>A0A975GLT7</accession>
<dbReference type="Proteomes" id="UP000663722">
    <property type="component" value="Chromosome"/>
</dbReference>
<proteinExistence type="predicted"/>
<dbReference type="EMBL" id="CP061800">
    <property type="protein sequence ID" value="QTA85935.1"/>
    <property type="molecule type" value="Genomic_DNA"/>
</dbReference>
<sequence length="56" mass="6689">MFSGRCQEKIKYLSKSFLYIFFLRAAEKPGFFLCRRCVIPEKKPGFFLGRILKTYD</sequence>
<organism evidence="1 2">
    <name type="scientific">Desulfonema magnum</name>
    <dbReference type="NCBI Taxonomy" id="45655"/>
    <lineage>
        <taxon>Bacteria</taxon>
        <taxon>Pseudomonadati</taxon>
        <taxon>Thermodesulfobacteriota</taxon>
        <taxon>Desulfobacteria</taxon>
        <taxon>Desulfobacterales</taxon>
        <taxon>Desulfococcaceae</taxon>
        <taxon>Desulfonema</taxon>
    </lineage>
</organism>
<keyword evidence="2" id="KW-1185">Reference proteome</keyword>
<dbReference type="KEGG" id="dmm:dnm_019520"/>
<reference evidence="1" key="1">
    <citation type="journal article" date="2021" name="Microb. Physiol.">
        <title>Proteogenomic Insights into the Physiology of Marine, Sulfate-Reducing, Filamentous Desulfonema limicola and Desulfonema magnum.</title>
        <authorList>
            <person name="Schnaars V."/>
            <person name="Wohlbrand L."/>
            <person name="Scheve S."/>
            <person name="Hinrichs C."/>
            <person name="Reinhardt R."/>
            <person name="Rabus R."/>
        </authorList>
    </citation>
    <scope>NUCLEOTIDE SEQUENCE</scope>
    <source>
        <strain evidence="1">4be13</strain>
    </source>
</reference>
<protein>
    <submittedName>
        <fullName evidence="1">Uncharacterized protein</fullName>
    </submittedName>
</protein>
<name>A0A975GLT7_9BACT</name>
<gene>
    <name evidence="1" type="ORF">dnm_019520</name>
</gene>
<evidence type="ECO:0000313" key="1">
    <source>
        <dbReference type="EMBL" id="QTA85935.1"/>
    </source>
</evidence>